<evidence type="ECO:0000259" key="2">
    <source>
        <dbReference type="Pfam" id="PF00144"/>
    </source>
</evidence>
<dbReference type="Pfam" id="PF00144">
    <property type="entry name" value="Beta-lactamase"/>
    <property type="match status" value="1"/>
</dbReference>
<proteinExistence type="predicted"/>
<dbReference type="InterPro" id="IPR012338">
    <property type="entry name" value="Beta-lactam/transpept-like"/>
</dbReference>
<evidence type="ECO:0000313" key="3">
    <source>
        <dbReference type="EMBL" id="NCI49493.1"/>
    </source>
</evidence>
<dbReference type="SUPFAM" id="SSF56601">
    <property type="entry name" value="beta-lactamase/transpeptidase-like"/>
    <property type="match status" value="1"/>
</dbReference>
<dbReference type="EMBL" id="JAACJS010000011">
    <property type="protein sequence ID" value="NCI49493.1"/>
    <property type="molecule type" value="Genomic_DNA"/>
</dbReference>
<accession>A0ABW9ZW93</accession>
<dbReference type="InterPro" id="IPR050491">
    <property type="entry name" value="AmpC-like"/>
</dbReference>
<keyword evidence="1" id="KW-0732">Signal</keyword>
<name>A0ABW9ZW93_9BACT</name>
<dbReference type="PANTHER" id="PTHR46825:SF8">
    <property type="entry name" value="BETA-LACTAMASE-RELATED"/>
    <property type="match status" value="1"/>
</dbReference>
<dbReference type="PANTHER" id="PTHR46825">
    <property type="entry name" value="D-ALANYL-D-ALANINE-CARBOXYPEPTIDASE/ENDOPEPTIDASE AMPH"/>
    <property type="match status" value="1"/>
</dbReference>
<keyword evidence="4" id="KW-1185">Reference proteome</keyword>
<feature type="signal peptide" evidence="1">
    <location>
        <begin position="1"/>
        <end position="21"/>
    </location>
</feature>
<comment type="caution">
    <text evidence="3">The sequence shown here is derived from an EMBL/GenBank/DDBJ whole genome shotgun (WGS) entry which is preliminary data.</text>
</comment>
<evidence type="ECO:0000313" key="4">
    <source>
        <dbReference type="Proteomes" id="UP000753802"/>
    </source>
</evidence>
<organism evidence="3 4">
    <name type="scientific">Sediminibacterium roseum</name>
    <dbReference type="NCBI Taxonomy" id="1978412"/>
    <lineage>
        <taxon>Bacteria</taxon>
        <taxon>Pseudomonadati</taxon>
        <taxon>Bacteroidota</taxon>
        <taxon>Chitinophagia</taxon>
        <taxon>Chitinophagales</taxon>
        <taxon>Chitinophagaceae</taxon>
        <taxon>Sediminibacterium</taxon>
    </lineage>
</organism>
<reference evidence="3 4" key="1">
    <citation type="submission" date="2020-01" db="EMBL/GenBank/DDBJ databases">
        <title>Genome analysis.</title>
        <authorList>
            <person name="Wu S."/>
            <person name="Wang G."/>
        </authorList>
    </citation>
    <scope>NUCLEOTIDE SEQUENCE [LARGE SCALE GENOMIC DNA]</scope>
    <source>
        <strain evidence="3 4">SYL130</strain>
    </source>
</reference>
<dbReference type="RefSeq" id="WP_161817810.1">
    <property type="nucleotide sequence ID" value="NZ_JAACJS010000011.1"/>
</dbReference>
<feature type="domain" description="Beta-lactamase-related" evidence="2">
    <location>
        <begin position="152"/>
        <end position="462"/>
    </location>
</feature>
<dbReference type="Gene3D" id="3.40.710.10">
    <property type="entry name" value="DD-peptidase/beta-lactamase superfamily"/>
    <property type="match status" value="1"/>
</dbReference>
<evidence type="ECO:0000256" key="1">
    <source>
        <dbReference type="SAM" id="SignalP"/>
    </source>
</evidence>
<gene>
    <name evidence="3" type="ORF">GWC95_06130</name>
</gene>
<dbReference type="InterPro" id="IPR001466">
    <property type="entry name" value="Beta-lactam-related"/>
</dbReference>
<protein>
    <submittedName>
        <fullName evidence="3">Beta-lactamase family protein</fullName>
    </submittedName>
</protein>
<feature type="chain" id="PRO_5047425306" evidence="1">
    <location>
        <begin position="22"/>
        <end position="486"/>
    </location>
</feature>
<sequence length="486" mass="55530">MKKIVVLVIKICIGMTLNAQNASLSIFKEVNDTVVARFNRGDYKGIYTMIGDANKKYTREGGLISDLRDDKKFTGNIVSSKITDDLGKVVHFTWKGEKADLNFELWMEGMDIVRLKFNDFVTQPGWAPRTIPTDNPRKTDLDAIVQRYASVYMSNPKATALSIGIYLNGKMYEYNYGETKKGSTEVPNTKTIYQLGSVTKPLIGLLLSKAVEEHKLNLQDDIRKYLDGSFPNLEYQGRPVRLVDLATHSWGFGRFRINVFPSGYEAMTPVEQQRYYESYTMDSLYRDMHLIKIDTVPGIRYHYNIGGMLLIGLALEKVYNKPLDQIVRGYYGKTFDMKNTKLISDPADLSHFADGYNEKGELMPRTPLMTPSLYTMKTTTADMLKFVASNVEEKLPEIRLSHTPQWGDPQTFSLGFFWQVTDDFGKGRWIKHSGFDYGSITLCSLHPEEKLGLIIWASDDSRQNNLFDLERCIREAIQSQKEGNRK</sequence>
<dbReference type="Proteomes" id="UP000753802">
    <property type="component" value="Unassembled WGS sequence"/>
</dbReference>